<sequence length="94" mass="10194">MTKAEAQNNNALPHDLILEGRGKLTVTGVRRMLRCDPDSAAMETTKGTLTLAGAQLSVTSLDLDKGEVKLTGRVDVLEYTAQRTAGGFLHRLFH</sequence>
<accession>A0A329TRA8</accession>
<dbReference type="InterPro" id="IPR038705">
    <property type="entry name" value="YabP_sf"/>
</dbReference>
<dbReference type="RefSeq" id="WP_022256186.1">
    <property type="nucleotide sequence ID" value="NZ_DAWEON010000029.1"/>
</dbReference>
<gene>
    <name evidence="1" type="ORF">C4N25_04995</name>
</gene>
<dbReference type="Pfam" id="PF07873">
    <property type="entry name" value="YabP"/>
    <property type="match status" value="1"/>
</dbReference>
<dbReference type="AlphaFoldDB" id="A0A329TRA8"/>
<organism evidence="1 2">
    <name type="scientific">Faecalibacterium prausnitzii</name>
    <dbReference type="NCBI Taxonomy" id="853"/>
    <lineage>
        <taxon>Bacteria</taxon>
        <taxon>Bacillati</taxon>
        <taxon>Bacillota</taxon>
        <taxon>Clostridia</taxon>
        <taxon>Eubacteriales</taxon>
        <taxon>Oscillospiraceae</taxon>
        <taxon>Faecalibacterium</taxon>
    </lineage>
</organism>
<evidence type="ECO:0000313" key="1">
    <source>
        <dbReference type="EMBL" id="RAW51350.1"/>
    </source>
</evidence>
<protein>
    <submittedName>
        <fullName evidence="1">Sporulation protein</fullName>
    </submittedName>
</protein>
<evidence type="ECO:0000313" key="2">
    <source>
        <dbReference type="Proteomes" id="UP000251634"/>
    </source>
</evidence>
<dbReference type="Gene3D" id="2.60.40.2000">
    <property type="match status" value="1"/>
</dbReference>
<dbReference type="InterPro" id="IPR022476">
    <property type="entry name" value="Spore_YabP/YqfC"/>
</dbReference>
<comment type="caution">
    <text evidence="1">The sequence shown here is derived from an EMBL/GenBank/DDBJ whole genome shotgun (WGS) entry which is preliminary data.</text>
</comment>
<reference evidence="1 2" key="1">
    <citation type="submission" date="2018-02" db="EMBL/GenBank/DDBJ databases">
        <title>Complete genome sequencing of Faecalibacterium prausnitzii strains isolated from the human gut.</title>
        <authorList>
            <person name="Fitzgerald B.C."/>
            <person name="Shkoporov A.N."/>
            <person name="Ross P.R."/>
            <person name="Hill C."/>
        </authorList>
    </citation>
    <scope>NUCLEOTIDE SEQUENCE [LARGE SCALE GENOMIC DNA]</scope>
    <source>
        <strain evidence="1 2">APC942/8-14-2</strain>
    </source>
</reference>
<name>A0A329TRA8_9FIRM</name>
<proteinExistence type="predicted"/>
<dbReference type="EMBL" id="PRKZ01000002">
    <property type="protein sequence ID" value="RAW51350.1"/>
    <property type="molecule type" value="Genomic_DNA"/>
</dbReference>
<dbReference type="Proteomes" id="UP000251634">
    <property type="component" value="Unassembled WGS sequence"/>
</dbReference>